<dbReference type="Pfam" id="PF01656">
    <property type="entry name" value="CbiA"/>
    <property type="match status" value="1"/>
</dbReference>
<dbReference type="PANTHER" id="PTHR13696:SF52">
    <property type="entry name" value="PARA FAMILY PROTEIN CT_582"/>
    <property type="match status" value="1"/>
</dbReference>
<dbReference type="PANTHER" id="PTHR13696">
    <property type="entry name" value="P-LOOP CONTAINING NUCLEOSIDE TRIPHOSPHATE HYDROLASE"/>
    <property type="match status" value="1"/>
</dbReference>
<evidence type="ECO:0000259" key="1">
    <source>
        <dbReference type="Pfam" id="PF01656"/>
    </source>
</evidence>
<dbReference type="PATRIC" id="fig|1339314.3.peg.2283"/>
<dbReference type="EMBL" id="JGDS01000050">
    <property type="protein sequence ID" value="EXZ73538.1"/>
    <property type="molecule type" value="Genomic_DNA"/>
</dbReference>
<dbReference type="InterPro" id="IPR027417">
    <property type="entry name" value="P-loop_NTPase"/>
</dbReference>
<dbReference type="Proteomes" id="UP000020938">
    <property type="component" value="Unassembled WGS sequence"/>
</dbReference>
<reference evidence="2 3" key="1">
    <citation type="submission" date="2014-02" db="EMBL/GenBank/DDBJ databases">
        <authorList>
            <person name="Sears C."/>
            <person name="Carroll K."/>
            <person name="Sack B.R."/>
            <person name="Qadri F."/>
            <person name="Myers L.L."/>
            <person name="Chung G.-T."/>
            <person name="Escheverria P."/>
            <person name="Fraser C.M."/>
            <person name="Sadzewicz L."/>
            <person name="Shefchek K.A."/>
            <person name="Tallon L."/>
            <person name="Das S.P."/>
            <person name="Daugherty S."/>
            <person name="Mongodin E.F."/>
        </authorList>
    </citation>
    <scope>NUCLEOTIDE SEQUENCE [LARGE SCALE GENOMIC DNA]</scope>
    <source>
        <strain evidence="2 3">3976T8</strain>
    </source>
</reference>
<organism evidence="2 3">
    <name type="scientific">Bacteroides fragilis str. 3976T8</name>
    <dbReference type="NCBI Taxonomy" id="1339314"/>
    <lineage>
        <taxon>Bacteria</taxon>
        <taxon>Pseudomonadati</taxon>
        <taxon>Bacteroidota</taxon>
        <taxon>Bacteroidia</taxon>
        <taxon>Bacteroidales</taxon>
        <taxon>Bacteroidaceae</taxon>
        <taxon>Bacteroides</taxon>
    </lineage>
</organism>
<dbReference type="InterPro" id="IPR050678">
    <property type="entry name" value="DNA_Partitioning_ATPase"/>
</dbReference>
<dbReference type="SUPFAM" id="SSF52540">
    <property type="entry name" value="P-loop containing nucleoside triphosphate hydrolases"/>
    <property type="match status" value="1"/>
</dbReference>
<comment type="caution">
    <text evidence="2">The sequence shown here is derived from an EMBL/GenBank/DDBJ whole genome shotgun (WGS) entry which is preliminary data.</text>
</comment>
<dbReference type="InterPro" id="IPR002586">
    <property type="entry name" value="CobQ/CobB/MinD/ParA_Nub-bd_dom"/>
</dbReference>
<dbReference type="AlphaFoldDB" id="A0A016AWW2"/>
<protein>
    <submittedName>
        <fullName evidence="2">CobQ/CobB/MinD/ParA nucleotide binding domain protein</fullName>
    </submittedName>
</protein>
<accession>A0A016AWW2</accession>
<gene>
    <name evidence="2" type="ORF">M123_2075</name>
</gene>
<feature type="domain" description="CobQ/CobB/MinD/ParA nucleotide binding" evidence="1">
    <location>
        <begin position="9"/>
        <end position="209"/>
    </location>
</feature>
<dbReference type="CDD" id="cd02042">
    <property type="entry name" value="ParAB_family"/>
    <property type="match status" value="1"/>
</dbReference>
<evidence type="ECO:0000313" key="2">
    <source>
        <dbReference type="EMBL" id="EXZ73538.1"/>
    </source>
</evidence>
<evidence type="ECO:0000313" key="3">
    <source>
        <dbReference type="Proteomes" id="UP000020938"/>
    </source>
</evidence>
<sequence length="250" mass="28635">MNKRPILVAFSNQKGGVGKSTVTAVLASYFNYVKGLKVAVVDCDYPQFSLEKLRGRDLKNLEKSEYHQRLFCRQFEDGSRKAYPIVTSTPEAAAEIPGKLEGDYDLIFFDLPGTVNSRGVFESVMNMDFIFTPIVKDRMVMQSSLSFVSTVQDFIGQHPEAPLKDIRLFWNRMDSRTSKELYVMYNAIVLRMGLKVFETVLPDLERFNKEMTPSSRQHFRCTLLPPSESLLKDSRLEAFAQEMERIIFPG</sequence>
<proteinExistence type="predicted"/>
<name>A0A016AWW2_BACFG</name>
<dbReference type="RefSeq" id="WP_005776850.1">
    <property type="nucleotide sequence ID" value="NZ_JGDS01000050.1"/>
</dbReference>
<dbReference type="Gene3D" id="3.40.50.300">
    <property type="entry name" value="P-loop containing nucleotide triphosphate hydrolases"/>
    <property type="match status" value="1"/>
</dbReference>